<gene>
    <name evidence="2" type="ORF">G8759_25915</name>
</gene>
<keyword evidence="1" id="KW-0732">Signal</keyword>
<proteinExistence type="predicted"/>
<reference evidence="2 3" key="1">
    <citation type="submission" date="2020-03" db="EMBL/GenBank/DDBJ databases">
        <authorList>
            <person name="Kim M.K."/>
        </authorList>
    </citation>
    <scope>NUCLEOTIDE SEQUENCE [LARGE SCALE GENOMIC DNA]</scope>
    <source>
        <strain evidence="2 3">BT328</strain>
    </source>
</reference>
<accession>A0A6G9ATK2</accession>
<dbReference type="Proteomes" id="UP000501802">
    <property type="component" value="Chromosome"/>
</dbReference>
<feature type="chain" id="PRO_5026208981" description="DUF4369 domain-containing protein" evidence="1">
    <location>
        <begin position="19"/>
        <end position="247"/>
    </location>
</feature>
<evidence type="ECO:0008006" key="4">
    <source>
        <dbReference type="Google" id="ProtNLM"/>
    </source>
</evidence>
<dbReference type="KEGG" id="spib:G8759_25915"/>
<name>A0A6G9ATK2_9BACT</name>
<feature type="signal peptide" evidence="1">
    <location>
        <begin position="1"/>
        <end position="18"/>
    </location>
</feature>
<keyword evidence="3" id="KW-1185">Reference proteome</keyword>
<sequence>MRLFVLLTFLSVKTAAFAQEQEQFMTQTTRDRINYTTVTIPITNSLFTIKGPAGKLLGDPYLDTTWQAGNVKFYNRLGVSLTNDSLAGVPVRLDLSTNEVEIRAGAKDIRAVKATAVRYIVMNTATGSPSRFINVMEYKGDAENLTGFFEQITAGKLQLLQHPSVYIRRANYNVAMNTGTKDDELIKKMDWYIAQNTKAAKFSPGKKALLDVMADKKDQIEAFLKKEKPDLKTRSGMAALVTYYNSL</sequence>
<dbReference type="AlphaFoldDB" id="A0A6G9ATK2"/>
<evidence type="ECO:0000313" key="3">
    <source>
        <dbReference type="Proteomes" id="UP000501802"/>
    </source>
</evidence>
<evidence type="ECO:0000313" key="2">
    <source>
        <dbReference type="EMBL" id="QIP15822.1"/>
    </source>
</evidence>
<evidence type="ECO:0000256" key="1">
    <source>
        <dbReference type="SAM" id="SignalP"/>
    </source>
</evidence>
<dbReference type="RefSeq" id="WP_167214835.1">
    <property type="nucleotide sequence ID" value="NZ_CP050063.1"/>
</dbReference>
<dbReference type="EMBL" id="CP050063">
    <property type="protein sequence ID" value="QIP15822.1"/>
    <property type="molecule type" value="Genomic_DNA"/>
</dbReference>
<organism evidence="2 3">
    <name type="scientific">Spirosoma aureum</name>
    <dbReference type="NCBI Taxonomy" id="2692134"/>
    <lineage>
        <taxon>Bacteria</taxon>
        <taxon>Pseudomonadati</taxon>
        <taxon>Bacteroidota</taxon>
        <taxon>Cytophagia</taxon>
        <taxon>Cytophagales</taxon>
        <taxon>Cytophagaceae</taxon>
        <taxon>Spirosoma</taxon>
    </lineage>
</organism>
<protein>
    <recommendedName>
        <fullName evidence="4">DUF4369 domain-containing protein</fullName>
    </recommendedName>
</protein>